<dbReference type="EMBL" id="WJWF01000001">
    <property type="protein sequence ID" value="MRL34123.1"/>
    <property type="molecule type" value="Genomic_DNA"/>
</dbReference>
<sequence>MARPFSQRYGHVKVEDILQVEGINENTRTALWSCLYSEILTKKYFDNVAEKIMSSFWCGFLYLPADEEPLFQYPSSSYKDLKEYMKDFFRLAEWHEVLDFVEYVIGVAPFLSEPYNNIFKRMCLGYTIIDGLITPIVSPEEVGSIDNALNNGTNASKSHFNRALFLLSNREQPDFRNSIKESISAIESLCKKISGNEKGTLGDCLKTIEDKGHIHPAMKRAFQQLYGYTSDQGGIRHALTDDSEEPTLEEARYMLVICSAFSNYLVSKMAD</sequence>
<name>A0A9J6RTT8_KLEPN</name>
<dbReference type="InterPro" id="IPR049503">
    <property type="entry name" value="AbiJ_NTD4"/>
</dbReference>
<accession>A0A9J6RTT8</accession>
<evidence type="ECO:0000313" key="2">
    <source>
        <dbReference type="EMBL" id="MRL34123.1"/>
    </source>
</evidence>
<dbReference type="Pfam" id="PF18863">
    <property type="entry name" value="AbiJ_NTD4"/>
    <property type="match status" value="1"/>
</dbReference>
<comment type="caution">
    <text evidence="2">The sequence shown here is derived from an EMBL/GenBank/DDBJ whole genome shotgun (WGS) entry which is preliminary data.</text>
</comment>
<dbReference type="RefSeq" id="WP_048290746.1">
    <property type="nucleotide sequence ID" value="NZ_JAKERB010000013.1"/>
</dbReference>
<evidence type="ECO:0000259" key="1">
    <source>
        <dbReference type="Pfam" id="PF18863"/>
    </source>
</evidence>
<feature type="domain" description="HEPN AbiJ-N-terminal" evidence="1">
    <location>
        <begin position="4"/>
        <end position="151"/>
    </location>
</feature>
<reference evidence="2" key="1">
    <citation type="submission" date="2019-10" db="EMBL/GenBank/DDBJ databases">
        <title>Molecular typing, antibiotic resistance determination and virulence profiling for 36 multidrug-resistant clinical Klebsiella pneumoniae isolates using second- and third-generation sequencing.</title>
        <authorList>
            <person name="Shelenkov A."/>
            <person name="Mikhaylova Y."/>
            <person name="Yanushevich Y."/>
            <person name="Samoilov A."/>
            <person name="Petrova L."/>
            <person name="Fomina V."/>
            <person name="Gusarov V."/>
            <person name="Zamyatin M."/>
            <person name="Shagin D."/>
        </authorList>
    </citation>
    <scope>NUCLEOTIDE SEQUENCE [LARGE SCALE GENOMIC DNA]</scope>
    <source>
        <strain evidence="2">CriePir115</strain>
    </source>
</reference>
<protein>
    <recommendedName>
        <fullName evidence="1">HEPN AbiJ-N-terminal domain-containing protein</fullName>
    </recommendedName>
</protein>
<gene>
    <name evidence="2" type="ORF">GJJ18_01630</name>
</gene>
<proteinExistence type="predicted"/>
<dbReference type="AlphaFoldDB" id="A0A9J6RTT8"/>
<organism evidence="2">
    <name type="scientific">Klebsiella pneumoniae</name>
    <dbReference type="NCBI Taxonomy" id="573"/>
    <lineage>
        <taxon>Bacteria</taxon>
        <taxon>Pseudomonadati</taxon>
        <taxon>Pseudomonadota</taxon>
        <taxon>Gammaproteobacteria</taxon>
        <taxon>Enterobacterales</taxon>
        <taxon>Enterobacteriaceae</taxon>
        <taxon>Klebsiella/Raoultella group</taxon>
        <taxon>Klebsiella</taxon>
        <taxon>Klebsiella pneumoniae complex</taxon>
    </lineage>
</organism>